<sequence>MNDKRARVKFKKVVSEQFPVKPKRGGGLIKIEAWENENSEIVKYSMAYINHQIFSGDNGRVIGYDNTHSFHHRHYFGEISEVYDFVCYENLLERFEKEIKEFIK</sequence>
<dbReference type="RefSeq" id="WP_080804014.1">
    <property type="nucleotide sequence ID" value="NZ_LT828545.1"/>
</dbReference>
<dbReference type="AlphaFoldDB" id="A0A1W1H5C4"/>
<organism evidence="1 2">
    <name type="scientific">Desulfamplus magnetovallimortis</name>
    <dbReference type="NCBI Taxonomy" id="1246637"/>
    <lineage>
        <taxon>Bacteria</taxon>
        <taxon>Pseudomonadati</taxon>
        <taxon>Thermodesulfobacteriota</taxon>
        <taxon>Desulfobacteria</taxon>
        <taxon>Desulfobacterales</taxon>
        <taxon>Desulfobacteraceae</taxon>
        <taxon>Desulfamplus</taxon>
    </lineage>
</organism>
<dbReference type="InterPro" id="IPR045397">
    <property type="entry name" value="TumE-like"/>
</dbReference>
<dbReference type="Pfam" id="PF20126">
    <property type="entry name" value="TumE"/>
    <property type="match status" value="1"/>
</dbReference>
<keyword evidence="2" id="KW-1185">Reference proteome</keyword>
<protein>
    <submittedName>
        <fullName evidence="1">Putative transcriptional regulator</fullName>
    </submittedName>
</protein>
<evidence type="ECO:0000313" key="2">
    <source>
        <dbReference type="Proteomes" id="UP000191931"/>
    </source>
</evidence>
<reference evidence="1 2" key="1">
    <citation type="submission" date="2017-03" db="EMBL/GenBank/DDBJ databases">
        <authorList>
            <person name="Afonso C.L."/>
            <person name="Miller P.J."/>
            <person name="Scott M.A."/>
            <person name="Spackman E."/>
            <person name="Goraichik I."/>
            <person name="Dimitrov K.M."/>
            <person name="Suarez D.L."/>
            <person name="Swayne D.E."/>
        </authorList>
    </citation>
    <scope>NUCLEOTIDE SEQUENCE [LARGE SCALE GENOMIC DNA]</scope>
    <source>
        <strain evidence="1">PRJEB14757</strain>
    </source>
</reference>
<name>A0A1W1H5C4_9BACT</name>
<dbReference type="STRING" id="1246637.MTBBW1_1040032"/>
<gene>
    <name evidence="1" type="ORF">MTBBW1_1040032</name>
</gene>
<dbReference type="EMBL" id="FWEV01000007">
    <property type="protein sequence ID" value="SLM27575.1"/>
    <property type="molecule type" value="Genomic_DNA"/>
</dbReference>
<proteinExistence type="predicted"/>
<dbReference type="Proteomes" id="UP000191931">
    <property type="component" value="Unassembled WGS sequence"/>
</dbReference>
<accession>A0A1W1H5C4</accession>
<evidence type="ECO:0000313" key="1">
    <source>
        <dbReference type="EMBL" id="SLM27575.1"/>
    </source>
</evidence>
<dbReference type="OrthoDB" id="5421332at2"/>